<gene>
    <name evidence="2" type="ORF">FB380_000370</name>
    <name evidence="1" type="ORF">GCM10011589_25630</name>
</gene>
<dbReference type="EMBL" id="BMMI01000004">
    <property type="protein sequence ID" value="GGL68133.1"/>
    <property type="molecule type" value="Genomic_DNA"/>
</dbReference>
<dbReference type="AlphaFoldDB" id="A0A846LH49"/>
<sequence>MTEPVERSAHVGQFVLSEDGDRVPAGWVRRSSSGWTLGTHGLPVVDVLDRAGAPLGWCLGHPVLDGVLTGGPVVLDTGERTRLDWPAVDALHRRLAGRFLLVLLPDDEPTVVLDAYGSLAAVHSADRRTVASVPALIGGELDTELAEVTGFPDRGTWLPFGLTLTVGTRRLQADHSLDLRTWRTARHWLPPVPGTADGDEVAAVVHEGVRRTIAAVAAVHPLTLSLTGGRDSRLLLGCAREVLPEAVFFTLAQPGPPTVDTHLATRLADRYGLAHDLLPVRTTRPEELDEWLTVTGHAVGGELWQAHETLRQLDPARVLLPGTAGEVGRAHTYRPGDPDDGPVSPETLLRRLRLPALPVYLEHAGRWLAELPDLPYPTVLELAYVEQRLSCWAGPGHYGNRTSRFELSPFAGRTLFEAMLALPLEHRWSERLGDDVLSRAWPELLDLPFNEFTGLRGARDSAVRRIKRLVRERVPALAPRA</sequence>
<dbReference type="Proteomes" id="UP000552836">
    <property type="component" value="Unassembled WGS sequence"/>
</dbReference>
<dbReference type="EMBL" id="JAAMPA010000001">
    <property type="protein sequence ID" value="NIH65924.1"/>
    <property type="molecule type" value="Genomic_DNA"/>
</dbReference>
<evidence type="ECO:0008006" key="5">
    <source>
        <dbReference type="Google" id="ProtNLM"/>
    </source>
</evidence>
<dbReference type="SUPFAM" id="SSF52402">
    <property type="entry name" value="Adenine nucleotide alpha hydrolases-like"/>
    <property type="match status" value="1"/>
</dbReference>
<keyword evidence="4" id="KW-1185">Reference proteome</keyword>
<reference evidence="1" key="4">
    <citation type="submission" date="2024-05" db="EMBL/GenBank/DDBJ databases">
        <authorList>
            <person name="Sun Q."/>
            <person name="Zhou Y."/>
        </authorList>
    </citation>
    <scope>NUCLEOTIDE SEQUENCE</scope>
    <source>
        <strain evidence="1">CGMCC 4.5581</strain>
    </source>
</reference>
<organism evidence="2 3">
    <name type="scientific">Modestobacter marinus</name>
    <dbReference type="NCBI Taxonomy" id="477641"/>
    <lineage>
        <taxon>Bacteria</taxon>
        <taxon>Bacillati</taxon>
        <taxon>Actinomycetota</taxon>
        <taxon>Actinomycetes</taxon>
        <taxon>Geodermatophilales</taxon>
        <taxon>Geodermatophilaceae</taxon>
        <taxon>Modestobacter</taxon>
    </lineage>
</organism>
<reference evidence="2 3" key="3">
    <citation type="submission" date="2020-02" db="EMBL/GenBank/DDBJ databases">
        <title>Sequencing the genomes of 1000 actinobacteria strains.</title>
        <authorList>
            <person name="Klenk H.-P."/>
        </authorList>
    </citation>
    <scope>NUCLEOTIDE SEQUENCE [LARGE SCALE GENOMIC DNA]</scope>
    <source>
        <strain evidence="2 3">DSM 45201</strain>
    </source>
</reference>
<accession>A0A846LH49</accession>
<evidence type="ECO:0000313" key="4">
    <source>
        <dbReference type="Proteomes" id="UP000648663"/>
    </source>
</evidence>
<reference evidence="4" key="2">
    <citation type="journal article" date="2019" name="Int. J. Syst. Evol. Microbiol.">
        <title>The Global Catalogue of Microorganisms (GCM) 10K type strain sequencing project: providing services to taxonomists for standard genome sequencing and annotation.</title>
        <authorList>
            <consortium name="The Broad Institute Genomics Platform"/>
            <consortium name="The Broad Institute Genome Sequencing Center for Infectious Disease"/>
            <person name="Wu L."/>
            <person name="Ma J."/>
        </authorList>
    </citation>
    <scope>NUCLEOTIDE SEQUENCE [LARGE SCALE GENOMIC DNA]</scope>
    <source>
        <strain evidence="4">CGMCC 4.5581</strain>
    </source>
</reference>
<evidence type="ECO:0000313" key="3">
    <source>
        <dbReference type="Proteomes" id="UP000552836"/>
    </source>
</evidence>
<reference evidence="1" key="1">
    <citation type="journal article" date="2014" name="Int. J. Syst. Evol. Microbiol.">
        <title>Complete genome of a new Firmicutes species belonging to the dominant human colonic microbiota ('Ruminococcus bicirculans') reveals two chromosomes and a selective capacity to utilize plant glucans.</title>
        <authorList>
            <consortium name="NISC Comparative Sequencing Program"/>
            <person name="Wegmann U."/>
            <person name="Louis P."/>
            <person name="Goesmann A."/>
            <person name="Henrissat B."/>
            <person name="Duncan S.H."/>
            <person name="Flint H.J."/>
        </authorList>
    </citation>
    <scope>NUCLEOTIDE SEQUENCE</scope>
    <source>
        <strain evidence="1">CGMCC 4.5581</strain>
    </source>
</reference>
<dbReference type="Gene3D" id="3.40.50.620">
    <property type="entry name" value="HUPs"/>
    <property type="match status" value="1"/>
</dbReference>
<dbReference type="InterPro" id="IPR014729">
    <property type="entry name" value="Rossmann-like_a/b/a_fold"/>
</dbReference>
<dbReference type="RefSeq" id="WP_166753592.1">
    <property type="nucleotide sequence ID" value="NZ_BAABJU010000021.1"/>
</dbReference>
<evidence type="ECO:0000313" key="1">
    <source>
        <dbReference type="EMBL" id="GGL68133.1"/>
    </source>
</evidence>
<name>A0A846LH49_9ACTN</name>
<proteinExistence type="predicted"/>
<protein>
    <recommendedName>
        <fullName evidence="5">Asparagine synthase</fullName>
    </recommendedName>
</protein>
<evidence type="ECO:0000313" key="2">
    <source>
        <dbReference type="EMBL" id="NIH65924.1"/>
    </source>
</evidence>
<comment type="caution">
    <text evidence="2">The sequence shown here is derived from an EMBL/GenBank/DDBJ whole genome shotgun (WGS) entry which is preliminary data.</text>
</comment>
<dbReference type="Proteomes" id="UP000648663">
    <property type="component" value="Unassembled WGS sequence"/>
</dbReference>